<sequence length="320" mass="35216">MSSTTDINGFPSPQLGSGYTDNAFVVVGALGAVIWDMISNLNFDYHLVRDFRITWTVVVYFISRLATFAAFVLASVSDTRPIKDCSVVLSAASWIFAVAISSTSLLFFFRVRAMYTLNRYVVGSYFLLWLAVVAGSIVGARARGSTVKDQEMFAKNPFCFADPFDLTVVVITINVIPMANNALGFIAVTWKLMKNTHVAMTLKNGLEVMVFGHNLPKFSKALLKDSQICFLTIVSVHIGSVAVFYSRGGFQPANFAFFLPNVAVMNLMGSRIYRNTRLGIRSLSDVQSMSCPLQSSLSFRRVEDAETGDATVTISTRTET</sequence>
<proteinExistence type="predicted"/>
<organism evidence="2 3">
    <name type="scientific">Gymnopilus dilepis</name>
    <dbReference type="NCBI Taxonomy" id="231916"/>
    <lineage>
        <taxon>Eukaryota</taxon>
        <taxon>Fungi</taxon>
        <taxon>Dikarya</taxon>
        <taxon>Basidiomycota</taxon>
        <taxon>Agaricomycotina</taxon>
        <taxon>Agaricomycetes</taxon>
        <taxon>Agaricomycetidae</taxon>
        <taxon>Agaricales</taxon>
        <taxon>Agaricineae</taxon>
        <taxon>Hymenogastraceae</taxon>
        <taxon>Gymnopilus</taxon>
    </lineage>
</organism>
<feature type="transmembrane region" description="Helical" evidence="1">
    <location>
        <begin position="55"/>
        <end position="76"/>
    </location>
</feature>
<keyword evidence="1" id="KW-1133">Transmembrane helix</keyword>
<name>A0A409XZ83_9AGAR</name>
<comment type="caution">
    <text evidence="2">The sequence shown here is derived from an EMBL/GenBank/DDBJ whole genome shotgun (WGS) entry which is preliminary data.</text>
</comment>
<feature type="transmembrane region" description="Helical" evidence="1">
    <location>
        <begin position="121"/>
        <end position="142"/>
    </location>
</feature>
<feature type="transmembrane region" description="Helical" evidence="1">
    <location>
        <begin position="228"/>
        <end position="247"/>
    </location>
</feature>
<dbReference type="EMBL" id="NHYE01001396">
    <property type="protein sequence ID" value="PPQ96088.1"/>
    <property type="molecule type" value="Genomic_DNA"/>
</dbReference>
<evidence type="ECO:0000313" key="2">
    <source>
        <dbReference type="EMBL" id="PPQ96088.1"/>
    </source>
</evidence>
<gene>
    <name evidence="2" type="ORF">CVT26_004720</name>
</gene>
<dbReference type="AlphaFoldDB" id="A0A409XZ83"/>
<keyword evidence="3" id="KW-1185">Reference proteome</keyword>
<accession>A0A409XZ83</accession>
<feature type="transmembrane region" description="Helical" evidence="1">
    <location>
        <begin position="88"/>
        <end position="109"/>
    </location>
</feature>
<dbReference type="InParanoid" id="A0A409XZ83"/>
<dbReference type="Proteomes" id="UP000284706">
    <property type="component" value="Unassembled WGS sequence"/>
</dbReference>
<evidence type="ECO:0000256" key="1">
    <source>
        <dbReference type="SAM" id="Phobius"/>
    </source>
</evidence>
<keyword evidence="1" id="KW-0472">Membrane</keyword>
<feature type="transmembrane region" description="Helical" evidence="1">
    <location>
        <begin position="23"/>
        <end position="43"/>
    </location>
</feature>
<reference evidence="2 3" key="1">
    <citation type="journal article" date="2018" name="Evol. Lett.">
        <title>Horizontal gene cluster transfer increased hallucinogenic mushroom diversity.</title>
        <authorList>
            <person name="Reynolds H.T."/>
            <person name="Vijayakumar V."/>
            <person name="Gluck-Thaler E."/>
            <person name="Korotkin H.B."/>
            <person name="Matheny P.B."/>
            <person name="Slot J.C."/>
        </authorList>
    </citation>
    <scope>NUCLEOTIDE SEQUENCE [LARGE SCALE GENOMIC DNA]</scope>
    <source>
        <strain evidence="2 3">SRW20</strain>
    </source>
</reference>
<feature type="transmembrane region" description="Helical" evidence="1">
    <location>
        <begin position="166"/>
        <end position="190"/>
    </location>
</feature>
<protein>
    <submittedName>
        <fullName evidence="2">Uncharacterized protein</fullName>
    </submittedName>
</protein>
<keyword evidence="1" id="KW-0812">Transmembrane</keyword>
<evidence type="ECO:0000313" key="3">
    <source>
        <dbReference type="Proteomes" id="UP000284706"/>
    </source>
</evidence>
<feature type="transmembrane region" description="Helical" evidence="1">
    <location>
        <begin position="253"/>
        <end position="273"/>
    </location>
</feature>
<dbReference type="OrthoDB" id="3038990at2759"/>